<dbReference type="Gene3D" id="3.90.600.10">
    <property type="entry name" value="Phosphoribosylglycinamide synthetase, C-terminal domain"/>
    <property type="match status" value="1"/>
</dbReference>
<dbReference type="InterPro" id="IPR011054">
    <property type="entry name" value="Rudment_hybrid_motif"/>
</dbReference>
<dbReference type="GO" id="GO:0009113">
    <property type="term" value="P:purine nucleobase biosynthetic process"/>
    <property type="evidence" value="ECO:0007669"/>
    <property type="project" value="InterPro"/>
</dbReference>
<comment type="similarity">
    <text evidence="9">Belongs to the GARS family.</text>
</comment>
<dbReference type="GO" id="GO:0004637">
    <property type="term" value="F:phosphoribosylamine-glycine ligase activity"/>
    <property type="evidence" value="ECO:0007669"/>
    <property type="project" value="UniProtKB-EC"/>
</dbReference>
<keyword evidence="6" id="KW-0658">Purine biosynthesis</keyword>
<dbReference type="Proteomes" id="UP001497623">
    <property type="component" value="Unassembled WGS sequence"/>
</dbReference>
<evidence type="ECO:0000256" key="8">
    <source>
        <dbReference type="ARBA" id="ARBA00023211"/>
    </source>
</evidence>
<keyword evidence="15" id="KW-1185">Reference proteome</keyword>
<dbReference type="InterPro" id="IPR043502">
    <property type="entry name" value="DNA/RNA_pol_sf"/>
</dbReference>
<dbReference type="Pfam" id="PF02844">
    <property type="entry name" value="GARS_N"/>
    <property type="match status" value="1"/>
</dbReference>
<dbReference type="SUPFAM" id="SSF56672">
    <property type="entry name" value="DNA/RNA polymerases"/>
    <property type="match status" value="1"/>
</dbReference>
<dbReference type="InterPro" id="IPR037123">
    <property type="entry name" value="PRibGlycinamide_synth_C_sf"/>
</dbReference>
<evidence type="ECO:0000256" key="3">
    <source>
        <dbReference type="ARBA" id="ARBA00022598"/>
    </source>
</evidence>
<dbReference type="Gene3D" id="3.30.1490.20">
    <property type="entry name" value="ATP-grasp fold, A domain"/>
    <property type="match status" value="1"/>
</dbReference>
<accession>A0AAV2RFU3</accession>
<dbReference type="Gene3D" id="3.40.50.20">
    <property type="match status" value="1"/>
</dbReference>
<dbReference type="InterPro" id="IPR016185">
    <property type="entry name" value="PreATP-grasp_dom_sf"/>
</dbReference>
<feature type="domain" description="ATP-grasp" evidence="13">
    <location>
        <begin position="109"/>
        <end position="315"/>
    </location>
</feature>
<evidence type="ECO:0000256" key="5">
    <source>
        <dbReference type="ARBA" id="ARBA00022741"/>
    </source>
</evidence>
<dbReference type="Gene3D" id="3.30.470.20">
    <property type="entry name" value="ATP-grasp fold, B domain"/>
    <property type="match status" value="1"/>
</dbReference>
<dbReference type="AlphaFoldDB" id="A0AAV2RFU3"/>
<comment type="caution">
    <text evidence="14">The sequence shown here is derived from an EMBL/GenBank/DDBJ whole genome shotgun (WGS) entry which is preliminary data.</text>
</comment>
<keyword evidence="5 12" id="KW-0547">Nucleotide-binding</keyword>
<organism evidence="14 15">
    <name type="scientific">Meganyctiphanes norvegica</name>
    <name type="common">Northern krill</name>
    <name type="synonym">Thysanopoda norvegica</name>
    <dbReference type="NCBI Taxonomy" id="48144"/>
    <lineage>
        <taxon>Eukaryota</taxon>
        <taxon>Metazoa</taxon>
        <taxon>Ecdysozoa</taxon>
        <taxon>Arthropoda</taxon>
        <taxon>Crustacea</taxon>
        <taxon>Multicrustacea</taxon>
        <taxon>Malacostraca</taxon>
        <taxon>Eumalacostraca</taxon>
        <taxon>Eucarida</taxon>
        <taxon>Euphausiacea</taxon>
        <taxon>Euphausiidae</taxon>
        <taxon>Meganyctiphanes</taxon>
    </lineage>
</organism>
<evidence type="ECO:0000256" key="6">
    <source>
        <dbReference type="ARBA" id="ARBA00022755"/>
    </source>
</evidence>
<dbReference type="InterPro" id="IPR020559">
    <property type="entry name" value="PRibGlycinamide_synth_CS"/>
</dbReference>
<sequence>MSKVVLVLGSGGREHALAKSLMGSSSKVVVAPGNAGTATTKGVTNLQLNIKDQQEVSSWCKNNNVNVVVVGPEDPLAEGLADHLQTQGIKVFGPCKAAAQIESSKAWAKDFMKRHEIPTADYSTFHSAEEAKKFINSKSSWSGWVVKASGLAAGKGVVVATTTETALAAVDTVAGSFGAAGDTIVVEEMLTGEEVSVLCFSDGESIAVMPPAQDHKRLEEGDKGPNTGGMGAYCPCPLISQSDIQNVTTNILQKTILGLKQEGNPFVGVLYAGLMLTPSGPSVLEFNCRFGDPETQVILPLLQTPLLDIVMACVEGRLSQTSVEFNKSLSCVAVCLVSGGYPGSYPKGKIITGLDEASNIPHVSIYHAGTKLEGENIVTSGGRVLAVTVTDETLSSAAAKATSVSSSITFEGVFYRKDISAKARLSRECRLTYASSGVDIVAGDALVAAIKGAASATNRSGVLGDLGSFGGVFDVKAAGFKDPLLISGTDGVGTKLKVVAVTDIKATVKKEARTLCLGAAVATSPSIKLSKFVCRKSKLQNQLEDATALQSACVQSRCSTINEHLADMPHVYTSCNEELDKLPPGIWNSNMQRLIHGHDAGLKANISKCKFYQNQVKFLGKIVDRDGINMSYIGRHVPGLREARAPLDALLTPETKYSWGPVQDKAFNSCKILADASPHGLGACLSHKVAIDGKMRLQPVATTWVVVHAFIWILSFSVSSDQGAAYPAGDVTSVTALPEMKKIGVYLQEDQLMAEIKSLAVNPVDVATKTREDKLYDGVVYFGSRVVIPTCQQASGRMTPQLRRLWLYFSDNGPQLHLVIPPYHAASNGLAERAVGIIYLQSASYLQRNFNEDDNVIVYDSFKKINFSGIVKEVLGNNNYLVEVNGLIKHISGDSIAQWIG</sequence>
<proteinExistence type="inferred from homology"/>
<dbReference type="PANTHER" id="PTHR43472:SF1">
    <property type="entry name" value="PHOSPHORIBOSYLAMINE--GLYCINE LIGASE, CHLOROPLASTIC"/>
    <property type="match status" value="1"/>
</dbReference>
<dbReference type="InterPro" id="IPR000115">
    <property type="entry name" value="PRibGlycinamide_synth"/>
</dbReference>
<name>A0AAV2RFU3_MEGNR</name>
<dbReference type="SUPFAM" id="SSF51246">
    <property type="entry name" value="Rudiment single hybrid motif"/>
    <property type="match status" value="1"/>
</dbReference>
<keyword evidence="3" id="KW-0436">Ligase</keyword>
<dbReference type="Gene3D" id="3.30.1330.10">
    <property type="entry name" value="PurM-like, N-terminal domain"/>
    <property type="match status" value="1"/>
</dbReference>
<gene>
    <name evidence="14" type="ORF">MNOR_LOCUS24662</name>
</gene>
<keyword evidence="7 12" id="KW-0067">ATP-binding</keyword>
<dbReference type="Pfam" id="PF01071">
    <property type="entry name" value="GARS_A"/>
    <property type="match status" value="1"/>
</dbReference>
<reference evidence="14 15" key="1">
    <citation type="submission" date="2024-05" db="EMBL/GenBank/DDBJ databases">
        <authorList>
            <person name="Wallberg A."/>
        </authorList>
    </citation>
    <scope>NUCLEOTIDE SEQUENCE [LARGE SCALE GENOMIC DNA]</scope>
</reference>
<dbReference type="HAMAP" id="MF_00138">
    <property type="entry name" value="GARS"/>
    <property type="match status" value="1"/>
</dbReference>
<dbReference type="InterPro" id="IPR036921">
    <property type="entry name" value="PurM-like_N_sf"/>
</dbReference>
<evidence type="ECO:0000256" key="4">
    <source>
        <dbReference type="ARBA" id="ARBA00022723"/>
    </source>
</evidence>
<dbReference type="GO" id="GO:0071897">
    <property type="term" value="P:DNA biosynthetic process"/>
    <property type="evidence" value="ECO:0007669"/>
    <property type="project" value="UniProtKB-ARBA"/>
</dbReference>
<evidence type="ECO:0000256" key="2">
    <source>
        <dbReference type="ARBA" id="ARBA00013255"/>
    </source>
</evidence>
<keyword evidence="8" id="KW-0464">Manganese</keyword>
<dbReference type="InterPro" id="IPR011761">
    <property type="entry name" value="ATP-grasp"/>
</dbReference>
<comment type="pathway">
    <text evidence="1">Purine metabolism; IMP biosynthesis via de novo pathway; N(1)-(5-phospho-D-ribosyl)glycinamide from 5-phospho-alpha-D-ribose 1-diphosphate: step 2/2.</text>
</comment>
<evidence type="ECO:0000256" key="9">
    <source>
        <dbReference type="ARBA" id="ARBA00038345"/>
    </source>
</evidence>
<dbReference type="SMART" id="SM01210">
    <property type="entry name" value="GARS_C"/>
    <property type="match status" value="1"/>
</dbReference>
<dbReference type="InterPro" id="IPR013815">
    <property type="entry name" value="ATP_grasp_subdomain_1"/>
</dbReference>
<dbReference type="GO" id="GO:0006164">
    <property type="term" value="P:purine nucleotide biosynthetic process"/>
    <property type="evidence" value="ECO:0007669"/>
    <property type="project" value="UniProtKB-KW"/>
</dbReference>
<dbReference type="FunFam" id="3.90.600.10:FF:000001">
    <property type="entry name" value="Trifunctional purine biosynthetic protein adenosine-3"/>
    <property type="match status" value="1"/>
</dbReference>
<evidence type="ECO:0000313" key="14">
    <source>
        <dbReference type="EMBL" id="CAL4124625.1"/>
    </source>
</evidence>
<evidence type="ECO:0000256" key="12">
    <source>
        <dbReference type="PROSITE-ProRule" id="PRU00409"/>
    </source>
</evidence>
<dbReference type="FunFam" id="3.30.470.20:FF:000018">
    <property type="entry name" value="Trifunctional purine biosynthetic protein adenosine-3"/>
    <property type="match status" value="1"/>
</dbReference>
<evidence type="ECO:0000313" key="15">
    <source>
        <dbReference type="Proteomes" id="UP001497623"/>
    </source>
</evidence>
<dbReference type="InterPro" id="IPR020562">
    <property type="entry name" value="PRibGlycinamide_synth_N"/>
</dbReference>
<evidence type="ECO:0000256" key="7">
    <source>
        <dbReference type="ARBA" id="ARBA00022840"/>
    </source>
</evidence>
<dbReference type="EC" id="6.3.4.13" evidence="2"/>
<evidence type="ECO:0000256" key="10">
    <source>
        <dbReference type="ARBA" id="ARBA00042242"/>
    </source>
</evidence>
<dbReference type="EMBL" id="CAXKWB010022797">
    <property type="protein sequence ID" value="CAL4124625.1"/>
    <property type="molecule type" value="Genomic_DNA"/>
</dbReference>
<dbReference type="NCBIfam" id="TIGR00877">
    <property type="entry name" value="purD"/>
    <property type="match status" value="1"/>
</dbReference>
<evidence type="ECO:0000259" key="13">
    <source>
        <dbReference type="PROSITE" id="PS50975"/>
    </source>
</evidence>
<dbReference type="FunFam" id="3.40.50.20:FF:000006">
    <property type="entry name" value="Phosphoribosylamine--glycine ligase, chloroplastic"/>
    <property type="match status" value="1"/>
</dbReference>
<evidence type="ECO:0000256" key="11">
    <source>
        <dbReference type="ARBA" id="ARBA00042864"/>
    </source>
</evidence>
<dbReference type="GO" id="GO:0046872">
    <property type="term" value="F:metal ion binding"/>
    <property type="evidence" value="ECO:0007669"/>
    <property type="project" value="UniProtKB-KW"/>
</dbReference>
<dbReference type="SUPFAM" id="SSF52440">
    <property type="entry name" value="PreATP-grasp domain"/>
    <property type="match status" value="1"/>
</dbReference>
<dbReference type="GO" id="GO:0005524">
    <property type="term" value="F:ATP binding"/>
    <property type="evidence" value="ECO:0007669"/>
    <property type="project" value="UniProtKB-UniRule"/>
</dbReference>
<dbReference type="PROSITE" id="PS50975">
    <property type="entry name" value="ATP_GRASP"/>
    <property type="match status" value="1"/>
</dbReference>
<dbReference type="InterPro" id="IPR020560">
    <property type="entry name" value="PRibGlycinamide_synth_C-dom"/>
</dbReference>
<dbReference type="PANTHER" id="PTHR43472">
    <property type="entry name" value="PHOSPHORIBOSYLAMINE--GLYCINE LIGASE"/>
    <property type="match status" value="1"/>
</dbReference>
<dbReference type="Pfam" id="PF02843">
    <property type="entry name" value="GARS_C"/>
    <property type="match status" value="1"/>
</dbReference>
<evidence type="ECO:0000256" key="1">
    <source>
        <dbReference type="ARBA" id="ARBA00005174"/>
    </source>
</evidence>
<feature type="non-terminal residue" evidence="14">
    <location>
        <position position="901"/>
    </location>
</feature>
<dbReference type="SUPFAM" id="SSF56059">
    <property type="entry name" value="Glutathione synthetase ATP-binding domain-like"/>
    <property type="match status" value="1"/>
</dbReference>
<dbReference type="PROSITE" id="PS00184">
    <property type="entry name" value="GARS"/>
    <property type="match status" value="1"/>
</dbReference>
<protein>
    <recommendedName>
        <fullName evidence="2">phosphoribosylamine--glycine ligase</fullName>
        <ecNumber evidence="2">6.3.4.13</ecNumber>
    </recommendedName>
    <alternativeName>
        <fullName evidence="10">Glycinamide ribonucleotide synthetase</fullName>
    </alternativeName>
    <alternativeName>
        <fullName evidence="11">Phosphoribosylglycinamide synthetase</fullName>
    </alternativeName>
</protein>
<keyword evidence="4" id="KW-0479">Metal-binding</keyword>
<dbReference type="SUPFAM" id="SSF55326">
    <property type="entry name" value="PurM N-terminal domain-like"/>
    <property type="match status" value="1"/>
</dbReference>
<dbReference type="SMART" id="SM01209">
    <property type="entry name" value="GARS_A"/>
    <property type="match status" value="1"/>
</dbReference>
<dbReference type="InterPro" id="IPR020561">
    <property type="entry name" value="PRibGlycinamid_synth_ATP-grasp"/>
</dbReference>